<protein>
    <submittedName>
        <fullName evidence="1">Squalene/phytoene synthase</fullName>
    </submittedName>
</protein>
<dbReference type="InterPro" id="IPR008949">
    <property type="entry name" value="Isoprenoid_synthase_dom_sf"/>
</dbReference>
<gene>
    <name evidence="1" type="ORF">IQ24_00144</name>
</gene>
<evidence type="ECO:0000313" key="2">
    <source>
        <dbReference type="Proteomes" id="UP000316225"/>
    </source>
</evidence>
<comment type="caution">
    <text evidence="1">The sequence shown here is derived from an EMBL/GenBank/DDBJ whole genome shotgun (WGS) entry which is preliminary data.</text>
</comment>
<dbReference type="Gene3D" id="1.10.600.10">
    <property type="entry name" value="Farnesyl Diphosphate Synthase"/>
    <property type="match status" value="1"/>
</dbReference>
<dbReference type="OrthoDB" id="9814909at2"/>
<proteinExistence type="predicted"/>
<evidence type="ECO:0000313" key="1">
    <source>
        <dbReference type="EMBL" id="TWI38010.1"/>
    </source>
</evidence>
<keyword evidence="2" id="KW-1185">Reference proteome</keyword>
<dbReference type="Pfam" id="PF00494">
    <property type="entry name" value="SQS_PSY"/>
    <property type="match status" value="1"/>
</dbReference>
<sequence>MTLEHCAEALRDHDPDRFGICLLAAPEARAKLLTLYALNLELARAPLAANEPMLAEMRLQWWIDELRALGTGRATTHELLAPLAEAWGERAPALAAVAEGRRRDADHEPHADADAVIAYVGATAVPLTLFAAEALDMPFDAAGPVSAQAEGVGLANWLAALPALQSVGLGLALPDPAVLATIAKAAQDALASAAARRHSVPRRIAPVLKPRTGIVDFLSRVAKGGGIDAINTSNYSEFRRRLGFGLFALNGRWWVKPRR</sequence>
<accession>A0A562P1A2</accession>
<organism evidence="1 2">
    <name type="scientific">Paracoccus sulfuroxidans</name>
    <dbReference type="NCBI Taxonomy" id="384678"/>
    <lineage>
        <taxon>Bacteria</taxon>
        <taxon>Pseudomonadati</taxon>
        <taxon>Pseudomonadota</taxon>
        <taxon>Alphaproteobacteria</taxon>
        <taxon>Rhodobacterales</taxon>
        <taxon>Paracoccaceae</taxon>
        <taxon>Paracoccus</taxon>
    </lineage>
</organism>
<dbReference type="RefSeq" id="WP_145395796.1">
    <property type="nucleotide sequence ID" value="NZ_VLKU01000001.1"/>
</dbReference>
<dbReference type="AlphaFoldDB" id="A0A562P1A2"/>
<dbReference type="SUPFAM" id="SSF48576">
    <property type="entry name" value="Terpenoid synthases"/>
    <property type="match status" value="1"/>
</dbReference>
<name>A0A562P1A2_9RHOB</name>
<reference evidence="1 2" key="1">
    <citation type="journal article" date="2015" name="Stand. Genomic Sci.">
        <title>Genomic Encyclopedia of Bacterial and Archaeal Type Strains, Phase III: the genomes of soil and plant-associated and newly described type strains.</title>
        <authorList>
            <person name="Whitman W.B."/>
            <person name="Woyke T."/>
            <person name="Klenk H.P."/>
            <person name="Zhou Y."/>
            <person name="Lilburn T.G."/>
            <person name="Beck B.J."/>
            <person name="De Vos P."/>
            <person name="Vandamme P."/>
            <person name="Eisen J.A."/>
            <person name="Garrity G."/>
            <person name="Hugenholtz P."/>
            <person name="Kyrpides N.C."/>
        </authorList>
    </citation>
    <scope>NUCLEOTIDE SEQUENCE [LARGE SCALE GENOMIC DNA]</scope>
    <source>
        <strain evidence="1 2">CGMCC 1.5364</strain>
    </source>
</reference>
<dbReference type="EMBL" id="VLKU01000001">
    <property type="protein sequence ID" value="TWI38010.1"/>
    <property type="molecule type" value="Genomic_DNA"/>
</dbReference>
<dbReference type="Proteomes" id="UP000316225">
    <property type="component" value="Unassembled WGS sequence"/>
</dbReference>
<dbReference type="InterPro" id="IPR002060">
    <property type="entry name" value="Squ/phyt_synthse"/>
</dbReference>